<proteinExistence type="predicted"/>
<keyword evidence="1" id="KW-1133">Transmembrane helix</keyword>
<sequence>MTMTHYTRKMLKTWLIGVFAFSLGQVLGFLNIGAPAYATKYFGDYAPWYLAIHIGGFAFVFALLFFGVRWLSDRKDRKCVNSQS</sequence>
<reference evidence="2" key="1">
    <citation type="journal article" date="2021" name="Proc. Natl. Acad. Sci. U.S.A.">
        <title>A Catalog of Tens of Thousands of Viruses from Human Metagenomes Reveals Hidden Associations with Chronic Diseases.</title>
        <authorList>
            <person name="Tisza M.J."/>
            <person name="Buck C.B."/>
        </authorList>
    </citation>
    <scope>NUCLEOTIDE SEQUENCE</scope>
    <source>
        <strain evidence="2">Ctshb19</strain>
    </source>
</reference>
<keyword evidence="1" id="KW-0472">Membrane</keyword>
<protein>
    <submittedName>
        <fullName evidence="2">Uncharacterized protein</fullName>
    </submittedName>
</protein>
<keyword evidence="1" id="KW-0812">Transmembrane</keyword>
<accession>A0A8S5UGD2</accession>
<evidence type="ECO:0000256" key="1">
    <source>
        <dbReference type="SAM" id="Phobius"/>
    </source>
</evidence>
<name>A0A8S5UGD2_9CAUD</name>
<organism evidence="2">
    <name type="scientific">Myoviridae sp. ctshb19</name>
    <dbReference type="NCBI Taxonomy" id="2825194"/>
    <lineage>
        <taxon>Viruses</taxon>
        <taxon>Duplodnaviria</taxon>
        <taxon>Heunggongvirae</taxon>
        <taxon>Uroviricota</taxon>
        <taxon>Caudoviricetes</taxon>
    </lineage>
</organism>
<feature type="transmembrane region" description="Helical" evidence="1">
    <location>
        <begin position="48"/>
        <end position="68"/>
    </location>
</feature>
<evidence type="ECO:0000313" key="2">
    <source>
        <dbReference type="EMBL" id="DAF93561.1"/>
    </source>
</evidence>
<dbReference type="EMBL" id="BK016086">
    <property type="protein sequence ID" value="DAF93561.1"/>
    <property type="molecule type" value="Genomic_DNA"/>
</dbReference>